<dbReference type="InterPro" id="IPR015424">
    <property type="entry name" value="PyrdxlP-dep_Trfase"/>
</dbReference>
<comment type="cofactor">
    <cofactor evidence="1">
        <name>pyridoxal 5'-phosphate</name>
        <dbReference type="ChEBI" id="CHEBI:597326"/>
    </cofactor>
</comment>
<name>A0A5J4S674_9ZZZZ</name>
<comment type="caution">
    <text evidence="7">The sequence shown here is derived from an EMBL/GenBank/DDBJ whole genome shotgun (WGS) entry which is preliminary data.</text>
</comment>
<dbReference type="GO" id="GO:0006520">
    <property type="term" value="P:amino acid metabolic process"/>
    <property type="evidence" value="ECO:0007669"/>
    <property type="project" value="InterPro"/>
</dbReference>
<feature type="domain" description="Aminotransferase class I/classII large" evidence="6">
    <location>
        <begin position="65"/>
        <end position="415"/>
    </location>
</feature>
<gene>
    <name evidence="7" type="ORF">EZS27_010854</name>
</gene>
<dbReference type="InterPro" id="IPR050596">
    <property type="entry name" value="AspAT/PAT-like"/>
</dbReference>
<evidence type="ECO:0000256" key="3">
    <source>
        <dbReference type="ARBA" id="ARBA00022576"/>
    </source>
</evidence>
<dbReference type="GO" id="GO:0004021">
    <property type="term" value="F:L-alanine:2-oxoglutarate aminotransferase activity"/>
    <property type="evidence" value="ECO:0007669"/>
    <property type="project" value="UniProtKB-EC"/>
</dbReference>
<dbReference type="CDD" id="cd00609">
    <property type="entry name" value="AAT_like"/>
    <property type="match status" value="1"/>
</dbReference>
<evidence type="ECO:0000259" key="6">
    <source>
        <dbReference type="Pfam" id="PF00155"/>
    </source>
</evidence>
<evidence type="ECO:0000256" key="2">
    <source>
        <dbReference type="ARBA" id="ARBA00007441"/>
    </source>
</evidence>
<sequence length="458" mass="51475">MIVHHTPIDRQLIDQTIQEYHIADFSKATIREIKAIAAKVEAISGVEFIKMEMGVPGIPPSTIGVAAEIEALQKGVAGVYPDINGLPELKEEASRFVKAFVNIDIRPEGCVPVTGSMQGTYTSFLTCSQCDEKKDTILFVDPGFPVQKQQLTVMGQKYETFDVYHYRGNKLKEKLESYLKKGYISALIYSNPNNPSWVCLKEEELQIIGELATRYDVTVLEDLAYFAMDFRQNLGTPFQPPYQMSVARYTDNYVLLISGSKIFSYAGQRIAVCCISDKLYHRNYPGLTKRYGGGTFGTVFIHRALYALSSGTSHSAQYALTAMFKAANEGKYHFLDDVKIYGERARKLKKIFMRHGFRLVYDNDLGDPIADGFYFTITYPGITSGELAKELMYYGVSAIPLTTTGSKEEGLRACTSFIKDCQYAQLDERMKLFADNHSFIPSINQCDLSENTQTNNIK</sequence>
<dbReference type="EC" id="2.6.1.2" evidence="7"/>
<evidence type="ECO:0000313" key="7">
    <source>
        <dbReference type="EMBL" id="KAA6341338.1"/>
    </source>
</evidence>
<dbReference type="Gene3D" id="6.10.120.10">
    <property type="entry name" value="Bacterial aspartate aminotransferase, helical domain"/>
    <property type="match status" value="1"/>
</dbReference>
<dbReference type="SUPFAM" id="SSF53383">
    <property type="entry name" value="PLP-dependent transferases"/>
    <property type="match status" value="1"/>
</dbReference>
<dbReference type="AlphaFoldDB" id="A0A5J4S674"/>
<dbReference type="Gene3D" id="3.90.1150.100">
    <property type="match status" value="1"/>
</dbReference>
<dbReference type="InterPro" id="IPR004839">
    <property type="entry name" value="Aminotransferase_I/II_large"/>
</dbReference>
<dbReference type="EMBL" id="SNRY01000396">
    <property type="protein sequence ID" value="KAA6341338.1"/>
    <property type="molecule type" value="Genomic_DNA"/>
</dbReference>
<keyword evidence="5" id="KW-0663">Pyridoxal phosphate</keyword>
<keyword evidence="7" id="KW-0670">Pyruvate</keyword>
<keyword evidence="3 7" id="KW-0032">Aminotransferase</keyword>
<dbReference type="PANTHER" id="PTHR46383">
    <property type="entry name" value="ASPARTATE AMINOTRANSFERASE"/>
    <property type="match status" value="1"/>
</dbReference>
<evidence type="ECO:0000256" key="5">
    <source>
        <dbReference type="ARBA" id="ARBA00022898"/>
    </source>
</evidence>
<organism evidence="7">
    <name type="scientific">termite gut metagenome</name>
    <dbReference type="NCBI Taxonomy" id="433724"/>
    <lineage>
        <taxon>unclassified sequences</taxon>
        <taxon>metagenomes</taxon>
        <taxon>organismal metagenomes</taxon>
    </lineage>
</organism>
<dbReference type="Pfam" id="PF00155">
    <property type="entry name" value="Aminotran_1_2"/>
    <property type="match status" value="1"/>
</dbReference>
<dbReference type="GO" id="GO:0030170">
    <property type="term" value="F:pyridoxal phosphate binding"/>
    <property type="evidence" value="ECO:0007669"/>
    <property type="project" value="InterPro"/>
</dbReference>
<proteinExistence type="inferred from homology"/>
<evidence type="ECO:0000256" key="1">
    <source>
        <dbReference type="ARBA" id="ARBA00001933"/>
    </source>
</evidence>
<dbReference type="PANTHER" id="PTHR46383:SF1">
    <property type="entry name" value="ASPARTATE AMINOTRANSFERASE"/>
    <property type="match status" value="1"/>
</dbReference>
<dbReference type="Gene3D" id="3.40.640.10">
    <property type="entry name" value="Type I PLP-dependent aspartate aminotransferase-like (Major domain)"/>
    <property type="match status" value="1"/>
</dbReference>
<protein>
    <submittedName>
        <fullName evidence="7">Glutamate-pyruvate aminotransferase AlaC</fullName>
        <ecNumber evidence="7">2.6.1.2</ecNumber>
    </submittedName>
</protein>
<dbReference type="InterPro" id="IPR015421">
    <property type="entry name" value="PyrdxlP-dep_Trfase_major"/>
</dbReference>
<keyword evidence="4 7" id="KW-0808">Transferase</keyword>
<accession>A0A5J4S674</accession>
<comment type="similarity">
    <text evidence="2">Belongs to the class-I pyridoxal-phosphate-dependent aminotransferase family.</text>
</comment>
<reference evidence="7" key="1">
    <citation type="submission" date="2019-03" db="EMBL/GenBank/DDBJ databases">
        <title>Single cell metagenomics reveals metabolic interactions within the superorganism composed of flagellate Streblomastix strix and complex community of Bacteroidetes bacteria on its surface.</title>
        <authorList>
            <person name="Treitli S.C."/>
            <person name="Kolisko M."/>
            <person name="Husnik F."/>
            <person name="Keeling P."/>
            <person name="Hampl V."/>
        </authorList>
    </citation>
    <scope>NUCLEOTIDE SEQUENCE</scope>
    <source>
        <strain evidence="7">STM</strain>
    </source>
</reference>
<evidence type="ECO:0000256" key="4">
    <source>
        <dbReference type="ARBA" id="ARBA00022679"/>
    </source>
</evidence>